<feature type="compositionally biased region" description="Basic and acidic residues" evidence="3">
    <location>
        <begin position="215"/>
        <end position="235"/>
    </location>
</feature>
<keyword evidence="2" id="KW-0175">Coiled coil</keyword>
<dbReference type="PANTHER" id="PTHR31088:SF6">
    <property type="entry name" value="PHAGE SHOCK PROTEIN A"/>
    <property type="match status" value="1"/>
</dbReference>
<keyword evidence="5" id="KW-1185">Reference proteome</keyword>
<dbReference type="STRING" id="553466.SAMN04487950_0092"/>
<feature type="region of interest" description="Disordered" evidence="3">
    <location>
        <begin position="205"/>
        <end position="244"/>
    </location>
</feature>
<evidence type="ECO:0000313" key="5">
    <source>
        <dbReference type="Proteomes" id="UP000199607"/>
    </source>
</evidence>
<evidence type="ECO:0000256" key="2">
    <source>
        <dbReference type="SAM" id="Coils"/>
    </source>
</evidence>
<evidence type="ECO:0000256" key="3">
    <source>
        <dbReference type="SAM" id="MobiDB-lite"/>
    </source>
</evidence>
<dbReference type="Proteomes" id="UP000199607">
    <property type="component" value="Unassembled WGS sequence"/>
</dbReference>
<reference evidence="5" key="1">
    <citation type="submission" date="2016-10" db="EMBL/GenBank/DDBJ databases">
        <authorList>
            <person name="Varghese N."/>
            <person name="Submissions S."/>
        </authorList>
    </citation>
    <scope>NUCLEOTIDE SEQUENCE [LARGE SCALE GENOMIC DNA]</scope>
    <source>
        <strain evidence="5">CGMCC 1.7738</strain>
    </source>
</reference>
<dbReference type="RefSeq" id="WP_089864340.1">
    <property type="nucleotide sequence ID" value="NZ_FOTC01000001.1"/>
</dbReference>
<proteinExistence type="inferred from homology"/>
<sequence>MGLTDRTSDLLNTRVNALLDRLEDEGESADYAVERLRDELKRVKEAILDLVTEKKRLEQRRDRLQETVEERNEQAREAVAAGREDLAREVLRKKQRDLNDLENLDEQITELADAQEELIERSEELERRVDHYRAERARTAARETAARADLAARGGVGSDAGRYAGDAADDIDEREARAAALEELEERGVFDDEDEDLDAELAKMRTDDEVEDELSTIRKEMGKEERKTAVTRRDENEDDVDDSE</sequence>
<comment type="similarity">
    <text evidence="1">Belongs to the PspA/Vipp/IM30 family.</text>
</comment>
<dbReference type="InterPro" id="IPR007157">
    <property type="entry name" value="PspA_VIPP1"/>
</dbReference>
<accession>A0A1I4ATP9</accession>
<evidence type="ECO:0000313" key="4">
    <source>
        <dbReference type="EMBL" id="SFK59610.1"/>
    </source>
</evidence>
<feature type="coiled-coil region" evidence="2">
    <location>
        <begin position="19"/>
        <end position="142"/>
    </location>
</feature>
<dbReference type="Pfam" id="PF04012">
    <property type="entry name" value="PspA_IM30"/>
    <property type="match status" value="1"/>
</dbReference>
<dbReference type="PANTHER" id="PTHR31088">
    <property type="entry name" value="MEMBRANE-ASSOCIATED PROTEIN VIPP1, CHLOROPLASTIC"/>
    <property type="match status" value="1"/>
</dbReference>
<gene>
    <name evidence="4" type="ORF">SAMN04487950_0092</name>
</gene>
<name>A0A1I4ATP9_9EURY</name>
<protein>
    <submittedName>
        <fullName evidence="4">Phage shock protein A (PspA) family protein</fullName>
    </submittedName>
</protein>
<dbReference type="EMBL" id="FOTC01000001">
    <property type="protein sequence ID" value="SFK59610.1"/>
    <property type="molecule type" value="Genomic_DNA"/>
</dbReference>
<evidence type="ECO:0000256" key="1">
    <source>
        <dbReference type="ARBA" id="ARBA00043985"/>
    </source>
</evidence>
<organism evidence="4 5">
    <name type="scientific">Halogranum rubrum</name>
    <dbReference type="NCBI Taxonomy" id="553466"/>
    <lineage>
        <taxon>Archaea</taxon>
        <taxon>Methanobacteriati</taxon>
        <taxon>Methanobacteriota</taxon>
        <taxon>Stenosarchaea group</taxon>
        <taxon>Halobacteria</taxon>
        <taxon>Halobacteriales</taxon>
        <taxon>Haloferacaceae</taxon>
    </lineage>
</organism>
<dbReference type="AlphaFoldDB" id="A0A1I4ATP9"/>